<dbReference type="Gene3D" id="2.40.40.10">
    <property type="entry name" value="RlpA-like domain"/>
    <property type="match status" value="1"/>
</dbReference>
<evidence type="ECO:0000256" key="4">
    <source>
        <dbReference type="ARBA" id="ARBA00023316"/>
    </source>
</evidence>
<dbReference type="RefSeq" id="WP_371385513.1">
    <property type="nucleotide sequence ID" value="NZ_JBGLYH010000007.1"/>
</dbReference>
<dbReference type="PANTHER" id="PTHR30124">
    <property type="entry name" value="MEMBRANE-BOUND LYTIC MUREIN TRANSGLYCOSYLASE A"/>
    <property type="match status" value="1"/>
</dbReference>
<dbReference type="EC" id="4.2.2.n1" evidence="2"/>
<comment type="caution">
    <text evidence="8">The sequence shown here is derived from an EMBL/GenBank/DDBJ whole genome shotgun (WGS) entry which is preliminary data.</text>
</comment>
<dbReference type="SMART" id="SM00925">
    <property type="entry name" value="MltA"/>
    <property type="match status" value="1"/>
</dbReference>
<feature type="domain" description="Lytic transglycosylase MltA" evidence="7">
    <location>
        <begin position="150"/>
        <end position="308"/>
    </location>
</feature>
<feature type="chain" id="PRO_5046436751" description="peptidoglycan lytic exotransglycosylase" evidence="6">
    <location>
        <begin position="25"/>
        <end position="416"/>
    </location>
</feature>
<evidence type="ECO:0000256" key="1">
    <source>
        <dbReference type="ARBA" id="ARBA00001420"/>
    </source>
</evidence>
<evidence type="ECO:0000256" key="5">
    <source>
        <dbReference type="ARBA" id="ARBA00030918"/>
    </source>
</evidence>
<proteinExistence type="predicted"/>
<keyword evidence="4" id="KW-0961">Cell wall biogenesis/degradation</keyword>
<dbReference type="CDD" id="cd14485">
    <property type="entry name" value="mltA_like_LT_A"/>
    <property type="match status" value="1"/>
</dbReference>
<dbReference type="InterPro" id="IPR026044">
    <property type="entry name" value="MltA"/>
</dbReference>
<name>A0ABV4K0Y9_9BACT</name>
<dbReference type="Pfam" id="PF06725">
    <property type="entry name" value="3D"/>
    <property type="match status" value="1"/>
</dbReference>
<dbReference type="InterPro" id="IPR036908">
    <property type="entry name" value="RlpA-like_sf"/>
</dbReference>
<dbReference type="Proteomes" id="UP001568698">
    <property type="component" value="Unassembled WGS sequence"/>
</dbReference>
<evidence type="ECO:0000259" key="7">
    <source>
        <dbReference type="SMART" id="SM00925"/>
    </source>
</evidence>
<evidence type="ECO:0000313" key="9">
    <source>
        <dbReference type="Proteomes" id="UP001568698"/>
    </source>
</evidence>
<dbReference type="CDD" id="cd14668">
    <property type="entry name" value="mlta_B"/>
    <property type="match status" value="1"/>
</dbReference>
<evidence type="ECO:0000256" key="2">
    <source>
        <dbReference type="ARBA" id="ARBA00012587"/>
    </source>
</evidence>
<sequence length="416" mass="45247">MTLRNSLFGSIILFLLLAAGCAPKAPAPTPGPTPPPAPPAPMVPTYAPVGEKTAEELARSLSLKPQNLCSWQDLRPGIEASLNYIRTRPQDAVCVNRPGLRLTWGQLKDSVAELASTLALLDHDPSLLAQRFTWLKLEPGTLLTGYYEPWLKASLTPDATFKYPLYGVPGDLKVMDLGDFHPRWAGQKLIYRVEEGKAEPYFDRAAIDGLGALEGAGDEIAWAADPVDVFFLQVQGSGRLDLPDGSFKHILYGGKNGRQYVSIGKVLIDEGYIPKEEMSMQRIRQFLNAHPGVAEDILFRNPSYVFFRLADEGPFGSINSILTPRVSVAVDRSMIPLGSVVALKTALMDYDTGKADPFFSLVLAQDTGGAIQGTRMDLFCGAGEEAETLAGHLQEGAEVYMLLSKRVLGARSNTPQ</sequence>
<protein>
    <recommendedName>
        <fullName evidence="2">peptidoglycan lytic exotransglycosylase</fullName>
        <ecNumber evidence="2">4.2.2.n1</ecNumber>
    </recommendedName>
    <alternativeName>
        <fullName evidence="5">Murein hydrolase A</fullName>
    </alternativeName>
</protein>
<accession>A0ABV4K0Y9</accession>
<dbReference type="Pfam" id="PF03562">
    <property type="entry name" value="MltA"/>
    <property type="match status" value="1"/>
</dbReference>
<dbReference type="PIRSF" id="PIRSF019422">
    <property type="entry name" value="MltA"/>
    <property type="match status" value="1"/>
</dbReference>
<dbReference type="SUPFAM" id="SSF50685">
    <property type="entry name" value="Barwin-like endoglucanases"/>
    <property type="match status" value="1"/>
</dbReference>
<reference evidence="8 9" key="1">
    <citation type="submission" date="2024-08" db="EMBL/GenBank/DDBJ databases">
        <title>Sulfate-reducing bacteria isolated from formation water of the oil field in Kazakhstan and description of Pseudodesulfovibrio sp.</title>
        <authorList>
            <person name="Bidzhieva S.K."/>
            <person name="Tourova T.P."/>
            <person name="Grouzdev D.S."/>
            <person name="Beletsky A.V."/>
            <person name="Sokolova D.S."/>
            <person name="Samigullina S.R."/>
            <person name="Poltaraus A.B."/>
            <person name="Avtukh A.N."/>
            <person name="Tereshina V.M."/>
            <person name="Zhaparov N.S."/>
            <person name="Mardanov A.V."/>
            <person name="Nazina T.N."/>
        </authorList>
    </citation>
    <scope>NUCLEOTIDE SEQUENCE [LARGE SCALE GENOMIC DNA]</scope>
    <source>
        <strain evidence="8 9">9FUS</strain>
    </source>
</reference>
<gene>
    <name evidence="8" type="ORF">AB6M95_04355</name>
</gene>
<feature type="signal peptide" evidence="6">
    <location>
        <begin position="1"/>
        <end position="24"/>
    </location>
</feature>
<evidence type="ECO:0000313" key="8">
    <source>
        <dbReference type="EMBL" id="MEZ7195971.1"/>
    </source>
</evidence>
<dbReference type="PROSITE" id="PS51257">
    <property type="entry name" value="PROKAR_LIPOPROTEIN"/>
    <property type="match status" value="1"/>
</dbReference>
<keyword evidence="3" id="KW-0456">Lyase</keyword>
<dbReference type="PANTHER" id="PTHR30124:SF0">
    <property type="entry name" value="MEMBRANE-BOUND LYTIC MUREIN TRANSGLYCOSYLASE A"/>
    <property type="match status" value="1"/>
</dbReference>
<dbReference type="InterPro" id="IPR010611">
    <property type="entry name" value="3D_dom"/>
</dbReference>
<keyword evidence="6" id="KW-0732">Signal</keyword>
<evidence type="ECO:0000256" key="6">
    <source>
        <dbReference type="SAM" id="SignalP"/>
    </source>
</evidence>
<evidence type="ECO:0000256" key="3">
    <source>
        <dbReference type="ARBA" id="ARBA00023239"/>
    </source>
</evidence>
<organism evidence="8 9">
    <name type="scientific">Pseudodesulfovibrio karagichevae</name>
    <dbReference type="NCBI Taxonomy" id="3239305"/>
    <lineage>
        <taxon>Bacteria</taxon>
        <taxon>Pseudomonadati</taxon>
        <taxon>Thermodesulfobacteriota</taxon>
        <taxon>Desulfovibrionia</taxon>
        <taxon>Desulfovibrionales</taxon>
        <taxon>Desulfovibrionaceae</taxon>
    </lineage>
</organism>
<keyword evidence="9" id="KW-1185">Reference proteome</keyword>
<dbReference type="Gene3D" id="2.40.240.50">
    <property type="entry name" value="Barwin-like endoglucanases"/>
    <property type="match status" value="1"/>
</dbReference>
<dbReference type="EMBL" id="JBGLYH010000007">
    <property type="protein sequence ID" value="MEZ7195971.1"/>
    <property type="molecule type" value="Genomic_DNA"/>
</dbReference>
<dbReference type="InterPro" id="IPR005300">
    <property type="entry name" value="MltA_B"/>
</dbReference>
<comment type="catalytic activity">
    <reaction evidence="1">
        <text>Exolytic cleavage of the (1-&gt;4)-beta-glycosidic linkage between N-acetylmuramic acid (MurNAc) and N-acetylglucosamine (GlcNAc) residues in peptidoglycan, from either the reducing or the non-reducing ends of the peptidoglycan chains, with concomitant formation of a 1,6-anhydrobond in the MurNAc residue.</text>
        <dbReference type="EC" id="4.2.2.n1"/>
    </reaction>
</comment>